<comment type="caution">
    <text evidence="1">The sequence shown here is derived from an EMBL/GenBank/DDBJ whole genome shotgun (WGS) entry which is preliminary data.</text>
</comment>
<name>A0A2K0SVF1_9HYPO</name>
<reference evidence="1 2" key="1">
    <citation type="submission" date="2017-02" db="EMBL/GenBank/DDBJ databases">
        <title>Genomes of Trichoderma spp. with biocontrol activity.</title>
        <authorList>
            <person name="Gardiner D."/>
            <person name="Kazan K."/>
            <person name="Vos C."/>
            <person name="Harvey P."/>
        </authorList>
    </citation>
    <scope>NUCLEOTIDE SEQUENCE [LARGE SCALE GENOMIC DNA]</scope>
    <source>
        <strain evidence="1 2">A5MH</strain>
    </source>
</reference>
<dbReference type="GO" id="GO:0006355">
    <property type="term" value="P:regulation of DNA-templated transcription"/>
    <property type="evidence" value="ECO:0007669"/>
    <property type="project" value="InterPro"/>
</dbReference>
<gene>
    <name evidence="1" type="ORF">TGAMA5MH_10867</name>
</gene>
<dbReference type="OrthoDB" id="5166329at2759"/>
<dbReference type="AlphaFoldDB" id="A0A2K0SVF1"/>
<evidence type="ECO:0000313" key="2">
    <source>
        <dbReference type="Proteomes" id="UP000236546"/>
    </source>
</evidence>
<dbReference type="GO" id="GO:0005634">
    <property type="term" value="C:nucleus"/>
    <property type="evidence" value="ECO:0007669"/>
    <property type="project" value="InterPro"/>
</dbReference>
<dbReference type="InterPro" id="IPR018554">
    <property type="entry name" value="FRQ"/>
</dbReference>
<evidence type="ECO:0000313" key="1">
    <source>
        <dbReference type="EMBL" id="PNP37236.1"/>
    </source>
</evidence>
<accession>A0A2K0SVF1</accession>
<dbReference type="GO" id="GO:0007623">
    <property type="term" value="P:circadian rhythm"/>
    <property type="evidence" value="ECO:0007669"/>
    <property type="project" value="InterPro"/>
</dbReference>
<organism evidence="1 2">
    <name type="scientific">Trichoderma gamsii</name>
    <dbReference type="NCBI Taxonomy" id="398673"/>
    <lineage>
        <taxon>Eukaryota</taxon>
        <taxon>Fungi</taxon>
        <taxon>Dikarya</taxon>
        <taxon>Ascomycota</taxon>
        <taxon>Pezizomycotina</taxon>
        <taxon>Sordariomycetes</taxon>
        <taxon>Hypocreomycetidae</taxon>
        <taxon>Hypocreales</taxon>
        <taxon>Hypocreaceae</taxon>
        <taxon>Trichoderma</taxon>
    </lineage>
</organism>
<dbReference type="EMBL" id="MTYH01000187">
    <property type="protein sequence ID" value="PNP37236.1"/>
    <property type="molecule type" value="Genomic_DNA"/>
</dbReference>
<dbReference type="GO" id="GO:0005737">
    <property type="term" value="C:cytoplasm"/>
    <property type="evidence" value="ECO:0007669"/>
    <property type="project" value="InterPro"/>
</dbReference>
<protein>
    <submittedName>
        <fullName evidence="1">Uncharacterized protein</fullName>
    </submittedName>
</protein>
<dbReference type="Proteomes" id="UP000236546">
    <property type="component" value="Unassembled WGS sequence"/>
</dbReference>
<sequence>MAQLQMSNITPDFVRKAVLGMSARFQLSPDRRKIRWRGGTDEIEFSSDSLGDDLQ</sequence>
<proteinExistence type="predicted"/>
<dbReference type="Pfam" id="PF09421">
    <property type="entry name" value="FRQ"/>
    <property type="match status" value="1"/>
</dbReference>